<reference evidence="2" key="1">
    <citation type="submission" date="2019-01" db="EMBL/GenBank/DDBJ databases">
        <title>Draft genome sequences of three monokaryotic isolates of the white-rot basidiomycete fungus Dichomitus squalens.</title>
        <authorList>
            <consortium name="DOE Joint Genome Institute"/>
            <person name="Lopez S.C."/>
            <person name="Andreopoulos B."/>
            <person name="Pangilinan J."/>
            <person name="Lipzen A."/>
            <person name="Riley R."/>
            <person name="Ahrendt S."/>
            <person name="Ng V."/>
            <person name="Barry K."/>
            <person name="Daum C."/>
            <person name="Grigoriev I.V."/>
            <person name="Hilden K.S."/>
            <person name="Makela M.R."/>
            <person name="de Vries R.P."/>
        </authorList>
    </citation>
    <scope>NUCLEOTIDE SEQUENCE [LARGE SCALE GENOMIC DNA]</scope>
    <source>
        <strain evidence="2">OM18370.1</strain>
    </source>
</reference>
<evidence type="ECO:0000256" key="1">
    <source>
        <dbReference type="SAM" id="Phobius"/>
    </source>
</evidence>
<dbReference type="AlphaFoldDB" id="A0A4Q9MF36"/>
<gene>
    <name evidence="2" type="ORF">BD311DRAFT_526270</name>
</gene>
<proteinExistence type="predicted"/>
<accession>A0A4Q9MF36</accession>
<evidence type="ECO:0000313" key="2">
    <source>
        <dbReference type="EMBL" id="TBU25118.1"/>
    </source>
</evidence>
<feature type="transmembrane region" description="Helical" evidence="1">
    <location>
        <begin position="57"/>
        <end position="80"/>
    </location>
</feature>
<sequence>MVCSNSGDRQRPAFRAGAYPYSYHSTVYPLSDPARVVCVAYLLSVFACSFSSLGPRILCLSLLIVLISRLSLGSPASYIYPTYHTRLFSVL</sequence>
<keyword evidence="1" id="KW-0812">Transmembrane</keyword>
<protein>
    <submittedName>
        <fullName evidence="2">Uncharacterized protein</fullName>
    </submittedName>
</protein>
<keyword evidence="1" id="KW-1133">Transmembrane helix</keyword>
<keyword evidence="1" id="KW-0472">Membrane</keyword>
<dbReference type="EMBL" id="ML143467">
    <property type="protein sequence ID" value="TBU25118.1"/>
    <property type="molecule type" value="Genomic_DNA"/>
</dbReference>
<feature type="transmembrane region" description="Helical" evidence="1">
    <location>
        <begin position="33"/>
        <end position="50"/>
    </location>
</feature>
<name>A0A4Q9MF36_9APHY</name>
<dbReference type="Proteomes" id="UP000292957">
    <property type="component" value="Unassembled WGS sequence"/>
</dbReference>
<organism evidence="2">
    <name type="scientific">Dichomitus squalens</name>
    <dbReference type="NCBI Taxonomy" id="114155"/>
    <lineage>
        <taxon>Eukaryota</taxon>
        <taxon>Fungi</taxon>
        <taxon>Dikarya</taxon>
        <taxon>Basidiomycota</taxon>
        <taxon>Agaricomycotina</taxon>
        <taxon>Agaricomycetes</taxon>
        <taxon>Polyporales</taxon>
        <taxon>Polyporaceae</taxon>
        <taxon>Dichomitus</taxon>
    </lineage>
</organism>